<keyword evidence="4" id="KW-0175">Coiled coil</keyword>
<comment type="subcellular location">
    <subcellularLocation>
        <location evidence="1">Cell envelope</location>
    </subcellularLocation>
</comment>
<feature type="domain" description="Multidrug resistance protein MdtA-like barrel-sandwich hybrid" evidence="7">
    <location>
        <begin position="65"/>
        <end position="199"/>
    </location>
</feature>
<evidence type="ECO:0000313" key="10">
    <source>
        <dbReference type="Proteomes" id="UP001065322"/>
    </source>
</evidence>
<dbReference type="Gene3D" id="2.40.50.100">
    <property type="match status" value="1"/>
</dbReference>
<reference evidence="10" key="1">
    <citation type="submission" date="2020-06" db="EMBL/GenBank/DDBJ databases">
        <title>Thalassolituus marinus alknpb1M-1, a hydrocarbon-degrading bacterium isolated from the deep-sea overlying water using an in-situ strategy from the South China Sea basin.</title>
        <authorList>
            <person name="Dong C."/>
            <person name="Chen Y."/>
            <person name="Shao Z."/>
        </authorList>
    </citation>
    <scope>NUCLEOTIDE SEQUENCE [LARGE SCALE GENOMIC DNA]</scope>
    <source>
        <strain evidence="10">alknpb1M-1</strain>
    </source>
</reference>
<dbReference type="NCBIfam" id="TIGR01730">
    <property type="entry name" value="RND_mfp"/>
    <property type="match status" value="1"/>
</dbReference>
<organism evidence="9 10">
    <name type="scientific">Thalassolituus hydrocarboniclasticus</name>
    <dbReference type="NCBI Taxonomy" id="2742796"/>
    <lineage>
        <taxon>Bacteria</taxon>
        <taxon>Pseudomonadati</taxon>
        <taxon>Pseudomonadota</taxon>
        <taxon>Gammaproteobacteria</taxon>
        <taxon>Oceanospirillales</taxon>
        <taxon>Oceanospirillaceae</taxon>
        <taxon>Thalassolituus</taxon>
    </lineage>
</organism>
<feature type="chain" id="PRO_5046840435" evidence="5">
    <location>
        <begin position="27"/>
        <end position="358"/>
    </location>
</feature>
<dbReference type="Gene3D" id="1.10.287.470">
    <property type="entry name" value="Helix hairpin bin"/>
    <property type="match status" value="1"/>
</dbReference>
<dbReference type="InterPro" id="IPR058624">
    <property type="entry name" value="MdtA-like_HH"/>
</dbReference>
<evidence type="ECO:0000256" key="5">
    <source>
        <dbReference type="SAM" id="SignalP"/>
    </source>
</evidence>
<dbReference type="PANTHER" id="PTHR30469">
    <property type="entry name" value="MULTIDRUG RESISTANCE PROTEIN MDTA"/>
    <property type="match status" value="1"/>
</dbReference>
<keyword evidence="3" id="KW-0813">Transport</keyword>
<dbReference type="Pfam" id="PF25876">
    <property type="entry name" value="HH_MFP_RND"/>
    <property type="match status" value="1"/>
</dbReference>
<dbReference type="Gene3D" id="2.40.420.20">
    <property type="match status" value="1"/>
</dbReference>
<feature type="domain" description="Multidrug resistance protein MdtA-like C-terminal permuted SH3" evidence="8">
    <location>
        <begin position="289"/>
        <end position="346"/>
    </location>
</feature>
<evidence type="ECO:0000256" key="4">
    <source>
        <dbReference type="SAM" id="Coils"/>
    </source>
</evidence>
<sequence>MPTTQPSSRRLLRSLSLALLALPVFAAATQAADQTSATNSQILQATTVPVYFDLEATLEAVHESTISAQTSGAIKAVHYDVNDRVEQGALLLEIVDTQQQAQLEQARANLAQAKAQNEDAQVLLTRNSRLFKQGTLSQGEFDSSNARAKSAAAAVKAAAAALKQAEEQLAYTQVKAPYAGLVKTRYVEVGELVSPGQPLMTGVSLEQLRAVADAPQRIASQYQEASQIQVRVGEHSINPDSVVLFPYADATHHSVRLRANLPANSLDASGRALYPGQWSIIRVQTGERNALLIPASALLQRSELTSVYVLDNGQPELRQVRAGNRHNGMVEILSGLSAGDEIVSDALAQLAAIGSQGE</sequence>
<keyword evidence="10" id="KW-1185">Reference proteome</keyword>
<evidence type="ECO:0000256" key="1">
    <source>
        <dbReference type="ARBA" id="ARBA00004196"/>
    </source>
</evidence>
<dbReference type="Gene3D" id="2.40.30.170">
    <property type="match status" value="1"/>
</dbReference>
<dbReference type="RefSeq" id="WP_260999160.1">
    <property type="nucleotide sequence ID" value="NZ_CP054475.1"/>
</dbReference>
<dbReference type="InterPro" id="IPR058627">
    <property type="entry name" value="MdtA-like_C"/>
</dbReference>
<dbReference type="Proteomes" id="UP001065322">
    <property type="component" value="Chromosome"/>
</dbReference>
<dbReference type="InterPro" id="IPR058625">
    <property type="entry name" value="MdtA-like_BSH"/>
</dbReference>
<evidence type="ECO:0000256" key="2">
    <source>
        <dbReference type="ARBA" id="ARBA00009477"/>
    </source>
</evidence>
<feature type="signal peptide" evidence="5">
    <location>
        <begin position="1"/>
        <end position="26"/>
    </location>
</feature>
<protein>
    <submittedName>
        <fullName evidence="9">Efflux RND transporter periplasmic adaptor subunit</fullName>
    </submittedName>
</protein>
<dbReference type="SUPFAM" id="SSF111369">
    <property type="entry name" value="HlyD-like secretion proteins"/>
    <property type="match status" value="1"/>
</dbReference>
<feature type="coiled-coil region" evidence="4">
    <location>
        <begin position="96"/>
        <end position="123"/>
    </location>
</feature>
<keyword evidence="5" id="KW-0732">Signal</keyword>
<dbReference type="EMBL" id="CP054475">
    <property type="protein sequence ID" value="UXD87236.1"/>
    <property type="molecule type" value="Genomic_DNA"/>
</dbReference>
<evidence type="ECO:0000259" key="6">
    <source>
        <dbReference type="Pfam" id="PF25876"/>
    </source>
</evidence>
<feature type="domain" description="Multidrug resistance protein MdtA-like alpha-helical hairpin" evidence="6">
    <location>
        <begin position="102"/>
        <end position="172"/>
    </location>
</feature>
<dbReference type="Pfam" id="PF25967">
    <property type="entry name" value="RND-MFP_C"/>
    <property type="match status" value="1"/>
</dbReference>
<dbReference type="InterPro" id="IPR006143">
    <property type="entry name" value="RND_pump_MFP"/>
</dbReference>
<dbReference type="Pfam" id="PF25917">
    <property type="entry name" value="BSH_RND"/>
    <property type="match status" value="1"/>
</dbReference>
<accession>A0ABY6AAD5</accession>
<name>A0ABY6AAD5_9GAMM</name>
<gene>
    <name evidence="9" type="ORF">HUF19_07245</name>
</gene>
<evidence type="ECO:0000259" key="7">
    <source>
        <dbReference type="Pfam" id="PF25917"/>
    </source>
</evidence>
<proteinExistence type="inferred from homology"/>
<dbReference type="PANTHER" id="PTHR30469:SF18">
    <property type="entry name" value="RESISTANCE-NODULATION-CELL DIVISION (RND) EFFLUX MEMBRANE FUSION PROTEIN-RELATED"/>
    <property type="match status" value="1"/>
</dbReference>
<evidence type="ECO:0000313" key="9">
    <source>
        <dbReference type="EMBL" id="UXD87236.1"/>
    </source>
</evidence>
<comment type="similarity">
    <text evidence="2">Belongs to the membrane fusion protein (MFP) (TC 8.A.1) family.</text>
</comment>
<evidence type="ECO:0000259" key="8">
    <source>
        <dbReference type="Pfam" id="PF25967"/>
    </source>
</evidence>
<evidence type="ECO:0000256" key="3">
    <source>
        <dbReference type="ARBA" id="ARBA00022448"/>
    </source>
</evidence>